<sequence>MAADDRRDAGRALSRPFRVSVPDPDPDPASAPRRAHATTAARTHRTSGRWEASGRQLSPSSADAYTSPLRLPK</sequence>
<evidence type="ECO:0000313" key="3">
    <source>
        <dbReference type="Proteomes" id="UP000619244"/>
    </source>
</evidence>
<name>A0A918KUK6_9ACTN</name>
<keyword evidence="3" id="KW-1185">Reference proteome</keyword>
<evidence type="ECO:0000313" key="2">
    <source>
        <dbReference type="EMBL" id="GGX77442.1"/>
    </source>
</evidence>
<feature type="compositionally biased region" description="Low complexity" evidence="1">
    <location>
        <begin position="18"/>
        <end position="41"/>
    </location>
</feature>
<gene>
    <name evidence="2" type="ORF">GCM10010358_34730</name>
</gene>
<accession>A0A918KUK6</accession>
<feature type="compositionally biased region" description="Polar residues" evidence="1">
    <location>
        <begin position="55"/>
        <end position="64"/>
    </location>
</feature>
<feature type="compositionally biased region" description="Basic and acidic residues" evidence="1">
    <location>
        <begin position="1"/>
        <end position="10"/>
    </location>
</feature>
<reference evidence="2" key="1">
    <citation type="journal article" date="2014" name="Int. J. Syst. Evol. Microbiol.">
        <title>Complete genome sequence of Corynebacterium casei LMG S-19264T (=DSM 44701T), isolated from a smear-ripened cheese.</title>
        <authorList>
            <consortium name="US DOE Joint Genome Institute (JGI-PGF)"/>
            <person name="Walter F."/>
            <person name="Albersmeier A."/>
            <person name="Kalinowski J."/>
            <person name="Ruckert C."/>
        </authorList>
    </citation>
    <scope>NUCLEOTIDE SEQUENCE</scope>
    <source>
        <strain evidence="2">JCM 4790</strain>
    </source>
</reference>
<organism evidence="2 3">
    <name type="scientific">Streptomyces minutiscleroticus</name>
    <dbReference type="NCBI Taxonomy" id="68238"/>
    <lineage>
        <taxon>Bacteria</taxon>
        <taxon>Bacillati</taxon>
        <taxon>Actinomycetota</taxon>
        <taxon>Actinomycetes</taxon>
        <taxon>Kitasatosporales</taxon>
        <taxon>Streptomycetaceae</taxon>
        <taxon>Streptomyces</taxon>
    </lineage>
</organism>
<dbReference type="EMBL" id="BMVU01000015">
    <property type="protein sequence ID" value="GGX77442.1"/>
    <property type="molecule type" value="Genomic_DNA"/>
</dbReference>
<dbReference type="Proteomes" id="UP000619244">
    <property type="component" value="Unassembled WGS sequence"/>
</dbReference>
<proteinExistence type="predicted"/>
<evidence type="ECO:0000256" key="1">
    <source>
        <dbReference type="SAM" id="MobiDB-lite"/>
    </source>
</evidence>
<feature type="region of interest" description="Disordered" evidence="1">
    <location>
        <begin position="1"/>
        <end position="73"/>
    </location>
</feature>
<protein>
    <submittedName>
        <fullName evidence="2">Uncharacterized protein</fullName>
    </submittedName>
</protein>
<dbReference type="AlphaFoldDB" id="A0A918KUK6"/>
<reference evidence="2" key="2">
    <citation type="submission" date="2020-09" db="EMBL/GenBank/DDBJ databases">
        <authorList>
            <person name="Sun Q."/>
            <person name="Ohkuma M."/>
        </authorList>
    </citation>
    <scope>NUCLEOTIDE SEQUENCE</scope>
    <source>
        <strain evidence="2">JCM 4790</strain>
    </source>
</reference>
<comment type="caution">
    <text evidence="2">The sequence shown here is derived from an EMBL/GenBank/DDBJ whole genome shotgun (WGS) entry which is preliminary data.</text>
</comment>